<feature type="compositionally biased region" description="Polar residues" evidence="3">
    <location>
        <begin position="281"/>
        <end position="301"/>
    </location>
</feature>
<dbReference type="AlphaFoldDB" id="A0A136JJ77"/>
<evidence type="ECO:0000256" key="3">
    <source>
        <dbReference type="SAM" id="MobiDB-lite"/>
    </source>
</evidence>
<evidence type="ECO:0000313" key="5">
    <source>
        <dbReference type="Proteomes" id="UP000070501"/>
    </source>
</evidence>
<feature type="compositionally biased region" description="Basic and acidic residues" evidence="3">
    <location>
        <begin position="213"/>
        <end position="222"/>
    </location>
</feature>
<name>A0A136JJ77_9PEZI</name>
<evidence type="ECO:0000256" key="1">
    <source>
        <dbReference type="ARBA" id="ARBA00007133"/>
    </source>
</evidence>
<evidence type="ECO:0000313" key="4">
    <source>
        <dbReference type="EMBL" id="KXJ97194.1"/>
    </source>
</evidence>
<organism evidence="4 5">
    <name type="scientific">Microdochium bolleyi</name>
    <dbReference type="NCBI Taxonomy" id="196109"/>
    <lineage>
        <taxon>Eukaryota</taxon>
        <taxon>Fungi</taxon>
        <taxon>Dikarya</taxon>
        <taxon>Ascomycota</taxon>
        <taxon>Pezizomycotina</taxon>
        <taxon>Sordariomycetes</taxon>
        <taxon>Xylariomycetidae</taxon>
        <taxon>Xylariales</taxon>
        <taxon>Microdochiaceae</taxon>
        <taxon>Microdochium</taxon>
    </lineage>
</organism>
<dbReference type="PANTHER" id="PTHR13073">
    <property type="entry name" value="BLOC-1 COMPLEX SUBUNIT 1"/>
    <property type="match status" value="1"/>
</dbReference>
<feature type="region of interest" description="Disordered" evidence="3">
    <location>
        <begin position="142"/>
        <end position="244"/>
    </location>
</feature>
<comment type="similarity">
    <text evidence="1">Belongs to the BLOC1S1 family.</text>
</comment>
<sequence length="324" mass="33924">MIGGPGGGGGRPRPPPSAPAGPSNSSQSQHPPPFPLTPTLPSSSAHLPTIEARDALIASMSNLLDHKLQTRASQLHSNSAALAKQEKDVAQATEGLRKETAKLERVARDAGRRVKELGNVQNWAEVLERDLLVIEETIRLANRPPRPKGQSRRRVEGAPDRDRGPDETESDGYASTDEEGSERCSDCEGSCCWSGSGSGSDEEERSDNEDQEEGGRRKRDQESFAEGAGRLKTGGGGSGGGVKVEINDGLLASLSEAMRLDIYGKDSLGGSTGSREDPTDSGISMASPSDRTPSLRGTQAQVVGGDALGLQSASSADSQLSPTS</sequence>
<evidence type="ECO:0000256" key="2">
    <source>
        <dbReference type="ARBA" id="ARBA00019577"/>
    </source>
</evidence>
<gene>
    <name evidence="4" type="ORF">Micbo1qcDRAFT_156002</name>
</gene>
<feature type="compositionally biased region" description="Acidic residues" evidence="3">
    <location>
        <begin position="200"/>
        <end position="212"/>
    </location>
</feature>
<dbReference type="GO" id="GO:0016197">
    <property type="term" value="P:endosomal transport"/>
    <property type="evidence" value="ECO:0007669"/>
    <property type="project" value="TreeGrafter"/>
</dbReference>
<reference evidence="5" key="1">
    <citation type="submission" date="2016-02" db="EMBL/GenBank/DDBJ databases">
        <title>Draft genome sequence of Microdochium bolleyi, a fungal endophyte of beachgrass.</title>
        <authorList>
            <consortium name="DOE Joint Genome Institute"/>
            <person name="David A.S."/>
            <person name="May G."/>
            <person name="Haridas S."/>
            <person name="Lim J."/>
            <person name="Wang M."/>
            <person name="Labutti K."/>
            <person name="Lipzen A."/>
            <person name="Barry K."/>
            <person name="Grigoriev I.V."/>
        </authorList>
    </citation>
    <scope>NUCLEOTIDE SEQUENCE [LARGE SCALE GENOMIC DNA]</scope>
    <source>
        <strain evidence="5">J235TASD1</strain>
    </source>
</reference>
<dbReference type="Proteomes" id="UP000070501">
    <property type="component" value="Unassembled WGS sequence"/>
</dbReference>
<feature type="compositionally biased region" description="Basic and acidic residues" evidence="3">
    <location>
        <begin position="153"/>
        <end position="166"/>
    </location>
</feature>
<feature type="region of interest" description="Disordered" evidence="3">
    <location>
        <begin position="264"/>
        <end position="324"/>
    </location>
</feature>
<feature type="compositionally biased region" description="Low complexity" evidence="3">
    <location>
        <begin position="20"/>
        <end position="29"/>
    </location>
</feature>
<dbReference type="EMBL" id="KQ964245">
    <property type="protein sequence ID" value="KXJ97194.1"/>
    <property type="molecule type" value="Genomic_DNA"/>
</dbReference>
<feature type="compositionally biased region" description="Gly residues" evidence="3">
    <location>
        <begin position="232"/>
        <end position="242"/>
    </location>
</feature>
<dbReference type="OrthoDB" id="20018at2759"/>
<dbReference type="InterPro" id="IPR009395">
    <property type="entry name" value="BLOC1S1"/>
</dbReference>
<dbReference type="STRING" id="196109.A0A136JJ77"/>
<dbReference type="Pfam" id="PF06320">
    <property type="entry name" value="GCN5L1"/>
    <property type="match status" value="1"/>
</dbReference>
<dbReference type="PANTHER" id="PTHR13073:SF0">
    <property type="entry name" value="BIOGENESIS OF LYSOSOME-RELATED ORGANELLES COMPLEX 1 SUBUNIT 1"/>
    <property type="match status" value="1"/>
</dbReference>
<protein>
    <recommendedName>
        <fullName evidence="2">Biogenesis of lysosome-related organelles complex 1 subunit 1</fullName>
    </recommendedName>
</protein>
<feature type="region of interest" description="Disordered" evidence="3">
    <location>
        <begin position="1"/>
        <end position="47"/>
    </location>
</feature>
<keyword evidence="5" id="KW-1185">Reference proteome</keyword>
<feature type="compositionally biased region" description="Gly residues" evidence="3">
    <location>
        <begin position="1"/>
        <end position="11"/>
    </location>
</feature>
<proteinExistence type="inferred from homology"/>
<feature type="compositionally biased region" description="Low complexity" evidence="3">
    <location>
        <begin position="304"/>
        <end position="324"/>
    </location>
</feature>
<dbReference type="GO" id="GO:0031083">
    <property type="term" value="C:BLOC-1 complex"/>
    <property type="evidence" value="ECO:0007669"/>
    <property type="project" value="InterPro"/>
</dbReference>
<accession>A0A136JJ77</accession>
<dbReference type="InParanoid" id="A0A136JJ77"/>